<dbReference type="Pfam" id="PF13426">
    <property type="entry name" value="PAS_9"/>
    <property type="match status" value="1"/>
</dbReference>
<evidence type="ECO:0000313" key="2">
    <source>
        <dbReference type="EMBL" id="MBC9786144.1"/>
    </source>
</evidence>
<dbReference type="SUPFAM" id="SSF55785">
    <property type="entry name" value="PYP-like sensor domain (PAS domain)"/>
    <property type="match status" value="1"/>
</dbReference>
<dbReference type="RefSeq" id="WP_188041572.1">
    <property type="nucleotide sequence ID" value="NZ_JACVHF010000027.1"/>
</dbReference>
<proteinExistence type="predicted"/>
<gene>
    <name evidence="2" type="ORF">H1S01_16895</name>
</gene>
<dbReference type="InterPro" id="IPR035965">
    <property type="entry name" value="PAS-like_dom_sf"/>
</dbReference>
<evidence type="ECO:0000313" key="3">
    <source>
        <dbReference type="Proteomes" id="UP000617402"/>
    </source>
</evidence>
<protein>
    <submittedName>
        <fullName evidence="2">PAS domain-containing protein</fullName>
    </submittedName>
</protein>
<comment type="caution">
    <text evidence="2">The sequence shown here is derived from an EMBL/GenBank/DDBJ whole genome shotgun (WGS) entry which is preliminary data.</text>
</comment>
<name>A0ABR7T8B3_HELCL</name>
<keyword evidence="3" id="KW-1185">Reference proteome</keyword>
<organism evidence="2 3">
    <name type="scientific">Heliobacterium chlorum</name>
    <dbReference type="NCBI Taxonomy" id="2698"/>
    <lineage>
        <taxon>Bacteria</taxon>
        <taxon>Bacillati</taxon>
        <taxon>Bacillota</taxon>
        <taxon>Clostridia</taxon>
        <taxon>Eubacteriales</taxon>
        <taxon>Heliobacteriaceae</taxon>
        <taxon>Heliobacterium</taxon>
    </lineage>
</organism>
<reference evidence="2 3" key="1">
    <citation type="submission" date="2020-07" db="EMBL/GenBank/DDBJ databases">
        <title>Draft whole-genome sequence of Heliobacterium chlorum DSM 3682, type strain.</title>
        <authorList>
            <person name="Kyndt J.A."/>
            <person name="Meyer T.E."/>
            <person name="Imhoff J.F."/>
        </authorList>
    </citation>
    <scope>NUCLEOTIDE SEQUENCE [LARGE SCALE GENOMIC DNA]</scope>
    <source>
        <strain evidence="2 3">DSM 3682</strain>
    </source>
</reference>
<evidence type="ECO:0000259" key="1">
    <source>
        <dbReference type="Pfam" id="PF13426"/>
    </source>
</evidence>
<dbReference type="CDD" id="cd00130">
    <property type="entry name" value="PAS"/>
    <property type="match status" value="1"/>
</dbReference>
<feature type="domain" description="PAS" evidence="1">
    <location>
        <begin position="36"/>
        <end position="100"/>
    </location>
</feature>
<dbReference type="Gene3D" id="3.30.450.20">
    <property type="entry name" value="PAS domain"/>
    <property type="match status" value="1"/>
</dbReference>
<dbReference type="Proteomes" id="UP000617402">
    <property type="component" value="Unassembled WGS sequence"/>
</dbReference>
<dbReference type="EMBL" id="JACVHF010000027">
    <property type="protein sequence ID" value="MBC9786144.1"/>
    <property type="molecule type" value="Genomic_DNA"/>
</dbReference>
<dbReference type="InterPro" id="IPR000014">
    <property type="entry name" value="PAS"/>
</dbReference>
<accession>A0ABR7T8B3</accession>
<sequence>MQEVPKLDLPEKDTPGHEVSGEEILLKAAPWFQGLPVAMTVCDQDGRIVWMNDKSIQMFVKRGGRELIGKSLFDCHGERSGKILRDLLVGQKANCYTIEKAGIKKMIYQAPWYDGDRFGGLVEIVFEVPFDMPHFQR</sequence>